<keyword evidence="3 6" id="KW-0812">Transmembrane</keyword>
<dbReference type="GO" id="GO:0015123">
    <property type="term" value="F:acetate transmembrane transporter activity"/>
    <property type="evidence" value="ECO:0007669"/>
    <property type="project" value="TreeGrafter"/>
</dbReference>
<feature type="transmembrane region" description="Helical" evidence="6">
    <location>
        <begin position="196"/>
        <end position="216"/>
    </location>
</feature>
<dbReference type="VEuPathDB" id="FungiDB:MYCFIDRAFT_37701"/>
<dbReference type="RefSeq" id="XP_007928817.1">
    <property type="nucleotide sequence ID" value="XM_007930626.1"/>
</dbReference>
<dbReference type="InterPro" id="IPR000791">
    <property type="entry name" value="Gpr1/Fun34/SatP-like"/>
</dbReference>
<feature type="transmembrane region" description="Helical" evidence="6">
    <location>
        <begin position="236"/>
        <end position="257"/>
    </location>
</feature>
<dbReference type="EMBL" id="KB446561">
    <property type="protein sequence ID" value="EME79897.1"/>
    <property type="molecule type" value="Genomic_DNA"/>
</dbReference>
<evidence type="ECO:0000256" key="1">
    <source>
        <dbReference type="ARBA" id="ARBA00004141"/>
    </source>
</evidence>
<evidence type="ECO:0000256" key="2">
    <source>
        <dbReference type="ARBA" id="ARBA00005587"/>
    </source>
</evidence>
<comment type="similarity">
    <text evidence="2">Belongs to the acetate uptake transporter (AceTr) (TC 2.A.96) family.</text>
</comment>
<comment type="subcellular location">
    <subcellularLocation>
        <location evidence="1">Membrane</location>
        <topology evidence="1">Multi-pass membrane protein</topology>
    </subcellularLocation>
</comment>
<feature type="transmembrane region" description="Helical" evidence="6">
    <location>
        <begin position="166"/>
        <end position="189"/>
    </location>
</feature>
<organism evidence="7 8">
    <name type="scientific">Pseudocercospora fijiensis (strain CIRAD86)</name>
    <name type="common">Black leaf streak disease fungus</name>
    <name type="synonym">Mycosphaerella fijiensis</name>
    <dbReference type="NCBI Taxonomy" id="383855"/>
    <lineage>
        <taxon>Eukaryota</taxon>
        <taxon>Fungi</taxon>
        <taxon>Dikarya</taxon>
        <taxon>Ascomycota</taxon>
        <taxon>Pezizomycotina</taxon>
        <taxon>Dothideomycetes</taxon>
        <taxon>Dothideomycetidae</taxon>
        <taxon>Mycosphaerellales</taxon>
        <taxon>Mycosphaerellaceae</taxon>
        <taxon>Pseudocercospora</taxon>
    </lineage>
</organism>
<proteinExistence type="inferred from homology"/>
<evidence type="ECO:0000256" key="4">
    <source>
        <dbReference type="ARBA" id="ARBA00022989"/>
    </source>
</evidence>
<dbReference type="AlphaFoldDB" id="M3AR37"/>
<evidence type="ECO:0000313" key="7">
    <source>
        <dbReference type="EMBL" id="EME79897.1"/>
    </source>
</evidence>
<gene>
    <name evidence="7" type="ORF">MYCFIDRAFT_37701</name>
</gene>
<reference evidence="7 8" key="1">
    <citation type="journal article" date="2012" name="PLoS Pathog.">
        <title>Diverse lifestyles and strategies of plant pathogenesis encoded in the genomes of eighteen Dothideomycetes fungi.</title>
        <authorList>
            <person name="Ohm R.A."/>
            <person name="Feau N."/>
            <person name="Henrissat B."/>
            <person name="Schoch C.L."/>
            <person name="Horwitz B.A."/>
            <person name="Barry K.W."/>
            <person name="Condon B.J."/>
            <person name="Copeland A.C."/>
            <person name="Dhillon B."/>
            <person name="Glaser F."/>
            <person name="Hesse C.N."/>
            <person name="Kosti I."/>
            <person name="LaButti K."/>
            <person name="Lindquist E.A."/>
            <person name="Lucas S."/>
            <person name="Salamov A.A."/>
            <person name="Bradshaw R.E."/>
            <person name="Ciuffetti L."/>
            <person name="Hamelin R.C."/>
            <person name="Kema G.H.J."/>
            <person name="Lawrence C."/>
            <person name="Scott J.A."/>
            <person name="Spatafora J.W."/>
            <person name="Turgeon B.G."/>
            <person name="de Wit P.J.G.M."/>
            <person name="Zhong S."/>
            <person name="Goodwin S.B."/>
            <person name="Grigoriev I.V."/>
        </authorList>
    </citation>
    <scope>NUCLEOTIDE SEQUENCE [LARGE SCALE GENOMIC DNA]</scope>
    <source>
        <strain evidence="7 8">CIRAD86</strain>
    </source>
</reference>
<dbReference type="InterPro" id="IPR051633">
    <property type="entry name" value="AceTr"/>
</dbReference>
<evidence type="ECO:0000256" key="3">
    <source>
        <dbReference type="ARBA" id="ARBA00022692"/>
    </source>
</evidence>
<dbReference type="eggNOG" id="ENOG502S179">
    <property type="taxonomic scope" value="Eukaryota"/>
</dbReference>
<evidence type="ECO:0000313" key="8">
    <source>
        <dbReference type="Proteomes" id="UP000016932"/>
    </source>
</evidence>
<feature type="transmembrane region" description="Helical" evidence="6">
    <location>
        <begin position="69"/>
        <end position="88"/>
    </location>
</feature>
<keyword evidence="8" id="KW-1185">Reference proteome</keyword>
<dbReference type="PANTHER" id="PTHR31123">
    <property type="entry name" value="ACCUMULATION OF DYADS PROTEIN 2-RELATED"/>
    <property type="match status" value="1"/>
</dbReference>
<dbReference type="PANTHER" id="PTHR31123:SF4">
    <property type="entry name" value="PROTEIN ALCS"/>
    <property type="match status" value="1"/>
</dbReference>
<dbReference type="Pfam" id="PF01184">
    <property type="entry name" value="Gpr1_Fun34_YaaH"/>
    <property type="match status" value="1"/>
</dbReference>
<evidence type="ECO:0000256" key="5">
    <source>
        <dbReference type="ARBA" id="ARBA00023136"/>
    </source>
</evidence>
<accession>M3AR37</accession>
<name>M3AR37_PSEFD</name>
<keyword evidence="4 6" id="KW-1133">Transmembrane helix</keyword>
<dbReference type="Proteomes" id="UP000016932">
    <property type="component" value="Unassembled WGS sequence"/>
</dbReference>
<feature type="transmembrane region" description="Helical" evidence="6">
    <location>
        <begin position="132"/>
        <end position="154"/>
    </location>
</feature>
<dbReference type="KEGG" id="pfj:MYCFIDRAFT_37701"/>
<keyword evidence="5 6" id="KW-0472">Membrane</keyword>
<feature type="transmembrane region" description="Helical" evidence="6">
    <location>
        <begin position="100"/>
        <end position="120"/>
    </location>
</feature>
<dbReference type="HOGENOM" id="CLU_051062_4_0_1"/>
<protein>
    <recommendedName>
        <fullName evidence="9">GPR1/FUN34/YaaH-class plasma membrane protein</fullName>
    </recommendedName>
</protein>
<dbReference type="GeneID" id="19339203"/>
<evidence type="ECO:0000256" key="6">
    <source>
        <dbReference type="SAM" id="Phobius"/>
    </source>
</evidence>
<dbReference type="GO" id="GO:0005886">
    <property type="term" value="C:plasma membrane"/>
    <property type="evidence" value="ECO:0007669"/>
    <property type="project" value="TreeGrafter"/>
</dbReference>
<sequence>MSVSNEKSEDIEYTTNGHDHAATMMPTLEQVQTQGSITITPEMFERMYLAPQNKVSGDLRRTLGNPTPIGLGGFLIAYCPIIFSLLGWRGYTGGGAATVGTYYFSGGLLAIIAMILEFILGNTFPAVFFGVYGGYFLSYGATITPGFAAYLAYAPDPSDPSGGLEAPAFLSGLAFWNLMMGIFTIYCTICALRVNLLFTLAFFFLALTFILVSASYWCVTEAGKMVHRSLANRIQAGASCGFVVMIIGWYLLLALMLTTVDFPFNLPVFDLSHVVPSNTELMKKRKNKKDLEKNN</sequence>
<dbReference type="OrthoDB" id="3648309at2759"/>
<evidence type="ECO:0008006" key="9">
    <source>
        <dbReference type="Google" id="ProtNLM"/>
    </source>
</evidence>